<evidence type="ECO:0000256" key="5">
    <source>
        <dbReference type="ARBA" id="ARBA00022723"/>
    </source>
</evidence>
<dbReference type="InterPro" id="IPR045032">
    <property type="entry name" value="PEL"/>
</dbReference>
<comment type="caution">
    <text evidence="13">The sequence shown here is derived from an EMBL/GenBank/DDBJ whole genome shotgun (WGS) entry which is preliminary data.</text>
</comment>
<dbReference type="PANTHER" id="PTHR31683">
    <property type="entry name" value="PECTATE LYASE 18-RELATED"/>
    <property type="match status" value="1"/>
</dbReference>
<dbReference type="Proteomes" id="UP001289374">
    <property type="component" value="Unassembled WGS sequence"/>
</dbReference>
<sequence>MDSIRYSLLFLISLFVVFTTVAGNIGVHDAVWQERREAAKKAARQAYQPNPGSVLDHLNENVHKSVEGSNNTRRGLSKYKGSCLATNPIDQCWRCQPNWAKNRKKLVDCVLGFGRHTTGGKAGKMYVVTDPSDSDLVSPKKGTLRHAVIQPEPLWIIFKHNMNIRLSEELIMTSNKTIDGRGAQVHIANGAGITLQYIHNVIIHNIRVHDIKIGNGGMIRDSATHYGFRTRSDGDGISLFGSTNIWIDHVSLSRCADGLIDAIEASTAITISNCHFAHHNDVLLFGASDSRSEDHIMQITVAFNHFGKGLIQRMPRVRWGFVHVVNNDYTRWQMYAIGGSQHPTILSQGNRFVAPDNPFAKEVTKREYATESVWKNWVWKSEGDVLSNGAFFVQSGDVAHHKFAKGPDMVSPKPGGFARAGDGDGDSDSGEKEDGGTDAAEGWERGGSRGRKGERREKGRARREGGRRLAWVGEEEGWWAVAIAQSGKGREGGDCAVGEGEGGWAAIARGGGVGDGGDDGAGDGGGARRRRWWWSLEAAMVVELGGGDGAGAGGGGNLAFFF</sequence>
<evidence type="ECO:0000259" key="12">
    <source>
        <dbReference type="SMART" id="SM00656"/>
    </source>
</evidence>
<dbReference type="InterPro" id="IPR018082">
    <property type="entry name" value="AmbAllergen"/>
</dbReference>
<evidence type="ECO:0000256" key="9">
    <source>
        <dbReference type="ARBA" id="ARBA00023239"/>
    </source>
</evidence>
<evidence type="ECO:0000313" key="14">
    <source>
        <dbReference type="Proteomes" id="UP001289374"/>
    </source>
</evidence>
<keyword evidence="6 10" id="KW-0732">Signal</keyword>
<comment type="catalytic activity">
    <reaction evidence="1 10">
        <text>Eliminative cleavage of (1-&gt;4)-alpha-D-galacturonan to give oligosaccharides with 4-deoxy-alpha-D-galact-4-enuronosyl groups at their non-reducing ends.</text>
        <dbReference type="EC" id="4.2.2.2"/>
    </reaction>
</comment>
<dbReference type="SMART" id="SM00656">
    <property type="entry name" value="Amb_all"/>
    <property type="match status" value="1"/>
</dbReference>
<dbReference type="InterPro" id="IPR007524">
    <property type="entry name" value="Pec_lyase_N"/>
</dbReference>
<dbReference type="EMBL" id="JACGWL010000005">
    <property type="protein sequence ID" value="KAK4402319.1"/>
    <property type="molecule type" value="Genomic_DNA"/>
</dbReference>
<dbReference type="InterPro" id="IPR002022">
    <property type="entry name" value="Pec_lyase"/>
</dbReference>
<protein>
    <recommendedName>
        <fullName evidence="4 10">Pectate lyase</fullName>
        <ecNumber evidence="4 10">4.2.2.2</ecNumber>
    </recommendedName>
</protein>
<keyword evidence="8" id="KW-0325">Glycoprotein</keyword>
<dbReference type="Gene3D" id="2.160.20.10">
    <property type="entry name" value="Single-stranded right-handed beta-helix, Pectin lyase-like"/>
    <property type="match status" value="1"/>
</dbReference>
<dbReference type="EC" id="4.2.2.2" evidence="4 10"/>
<comment type="cofactor">
    <cofactor evidence="10">
        <name>Ca(2+)</name>
        <dbReference type="ChEBI" id="CHEBI:29108"/>
    </cofactor>
    <text evidence="10">Binds 1 Ca(2+) ion. Required for its activity.</text>
</comment>
<proteinExistence type="inferred from homology"/>
<dbReference type="PANTHER" id="PTHR31683:SF208">
    <property type="entry name" value="PECTATE LYASE"/>
    <property type="match status" value="1"/>
</dbReference>
<dbReference type="PRINTS" id="PR00807">
    <property type="entry name" value="AMBALLERGEN"/>
</dbReference>
<keyword evidence="14" id="KW-1185">Reference proteome</keyword>
<evidence type="ECO:0000256" key="3">
    <source>
        <dbReference type="ARBA" id="ARBA00010980"/>
    </source>
</evidence>
<dbReference type="SUPFAM" id="SSF51126">
    <property type="entry name" value="Pectin lyase-like"/>
    <property type="match status" value="1"/>
</dbReference>
<evidence type="ECO:0000256" key="10">
    <source>
        <dbReference type="RuleBase" id="RU361123"/>
    </source>
</evidence>
<feature type="domain" description="Pectate lyase" evidence="12">
    <location>
        <begin position="161"/>
        <end position="358"/>
    </location>
</feature>
<evidence type="ECO:0000256" key="6">
    <source>
        <dbReference type="ARBA" id="ARBA00022729"/>
    </source>
</evidence>
<evidence type="ECO:0000256" key="7">
    <source>
        <dbReference type="ARBA" id="ARBA00022837"/>
    </source>
</evidence>
<gene>
    <name evidence="13" type="ORF">Sango_0972600</name>
</gene>
<feature type="compositionally biased region" description="Basic and acidic residues" evidence="11">
    <location>
        <begin position="454"/>
        <end position="466"/>
    </location>
</feature>
<dbReference type="AlphaFoldDB" id="A0AAE2BYG1"/>
<feature type="signal peptide" evidence="10">
    <location>
        <begin position="1"/>
        <end position="23"/>
    </location>
</feature>
<reference evidence="13" key="2">
    <citation type="journal article" date="2024" name="Plant">
        <title>Genomic evolution and insights into agronomic trait innovations of Sesamum species.</title>
        <authorList>
            <person name="Miao H."/>
            <person name="Wang L."/>
            <person name="Qu L."/>
            <person name="Liu H."/>
            <person name="Sun Y."/>
            <person name="Le M."/>
            <person name="Wang Q."/>
            <person name="Wei S."/>
            <person name="Zheng Y."/>
            <person name="Lin W."/>
            <person name="Duan Y."/>
            <person name="Cao H."/>
            <person name="Xiong S."/>
            <person name="Wang X."/>
            <person name="Wei L."/>
            <person name="Li C."/>
            <person name="Ma Q."/>
            <person name="Ju M."/>
            <person name="Zhao R."/>
            <person name="Li G."/>
            <person name="Mu C."/>
            <person name="Tian Q."/>
            <person name="Mei H."/>
            <person name="Zhang T."/>
            <person name="Gao T."/>
            <person name="Zhang H."/>
        </authorList>
    </citation>
    <scope>NUCLEOTIDE SEQUENCE</scope>
    <source>
        <strain evidence="13">K16</strain>
    </source>
</reference>
<accession>A0AAE2BYG1</accession>
<dbReference type="Pfam" id="PF04431">
    <property type="entry name" value="Pec_lyase_N"/>
    <property type="match status" value="1"/>
</dbReference>
<keyword evidence="9 10" id="KW-0456">Lyase</keyword>
<evidence type="ECO:0000256" key="8">
    <source>
        <dbReference type="ARBA" id="ARBA00023180"/>
    </source>
</evidence>
<evidence type="ECO:0000256" key="11">
    <source>
        <dbReference type="SAM" id="MobiDB-lite"/>
    </source>
</evidence>
<dbReference type="GO" id="GO:0030570">
    <property type="term" value="F:pectate lyase activity"/>
    <property type="evidence" value="ECO:0007669"/>
    <property type="project" value="UniProtKB-EC"/>
</dbReference>
<feature type="region of interest" description="Disordered" evidence="11">
    <location>
        <begin position="404"/>
        <end position="466"/>
    </location>
</feature>
<organism evidence="13 14">
    <name type="scientific">Sesamum angolense</name>
    <dbReference type="NCBI Taxonomy" id="2727404"/>
    <lineage>
        <taxon>Eukaryota</taxon>
        <taxon>Viridiplantae</taxon>
        <taxon>Streptophyta</taxon>
        <taxon>Embryophyta</taxon>
        <taxon>Tracheophyta</taxon>
        <taxon>Spermatophyta</taxon>
        <taxon>Magnoliopsida</taxon>
        <taxon>eudicotyledons</taxon>
        <taxon>Gunneridae</taxon>
        <taxon>Pentapetalae</taxon>
        <taxon>asterids</taxon>
        <taxon>lamiids</taxon>
        <taxon>Lamiales</taxon>
        <taxon>Pedaliaceae</taxon>
        <taxon>Sesamum</taxon>
    </lineage>
</organism>
<evidence type="ECO:0000256" key="2">
    <source>
        <dbReference type="ARBA" id="ARBA00005220"/>
    </source>
</evidence>
<comment type="pathway">
    <text evidence="2 10">Glycan metabolism; pectin degradation; 2-dehydro-3-deoxy-D-gluconate from pectin: step 2/5.</text>
</comment>
<dbReference type="InterPro" id="IPR012334">
    <property type="entry name" value="Pectin_lyas_fold"/>
</dbReference>
<evidence type="ECO:0000313" key="13">
    <source>
        <dbReference type="EMBL" id="KAK4402319.1"/>
    </source>
</evidence>
<name>A0AAE2BYG1_9LAMI</name>
<dbReference type="Pfam" id="PF00544">
    <property type="entry name" value="Pectate_lyase_4"/>
    <property type="match status" value="1"/>
</dbReference>
<dbReference type="InterPro" id="IPR011050">
    <property type="entry name" value="Pectin_lyase_fold/virulence"/>
</dbReference>
<keyword evidence="7 10" id="KW-0106">Calcium</keyword>
<feature type="chain" id="PRO_5041781287" description="Pectate lyase" evidence="10">
    <location>
        <begin position="24"/>
        <end position="562"/>
    </location>
</feature>
<evidence type="ECO:0000256" key="1">
    <source>
        <dbReference type="ARBA" id="ARBA00000695"/>
    </source>
</evidence>
<evidence type="ECO:0000256" key="4">
    <source>
        <dbReference type="ARBA" id="ARBA00012272"/>
    </source>
</evidence>
<comment type="similarity">
    <text evidence="3 10">Belongs to the polysaccharide lyase 1 family.</text>
</comment>
<dbReference type="GO" id="GO:0046872">
    <property type="term" value="F:metal ion binding"/>
    <property type="evidence" value="ECO:0007669"/>
    <property type="project" value="UniProtKB-KW"/>
</dbReference>
<reference evidence="13" key="1">
    <citation type="submission" date="2020-06" db="EMBL/GenBank/DDBJ databases">
        <authorList>
            <person name="Li T."/>
            <person name="Hu X."/>
            <person name="Zhang T."/>
            <person name="Song X."/>
            <person name="Zhang H."/>
            <person name="Dai N."/>
            <person name="Sheng W."/>
            <person name="Hou X."/>
            <person name="Wei L."/>
        </authorList>
    </citation>
    <scope>NUCLEOTIDE SEQUENCE</scope>
    <source>
        <strain evidence="13">K16</strain>
        <tissue evidence="13">Leaf</tissue>
    </source>
</reference>
<keyword evidence="5 10" id="KW-0479">Metal-binding</keyword>